<dbReference type="InterPro" id="IPR001041">
    <property type="entry name" value="2Fe-2S_ferredoxin-type"/>
</dbReference>
<dbReference type="InterPro" id="IPR039261">
    <property type="entry name" value="FNR_nucleotide-bd"/>
</dbReference>
<dbReference type="PRINTS" id="PR00371">
    <property type="entry name" value="FPNCR"/>
</dbReference>
<accession>A0A6S6SKC6</accession>
<dbReference type="AlphaFoldDB" id="A0A6S6SKC6"/>
<dbReference type="InterPro" id="IPR001433">
    <property type="entry name" value="OxRdtase_FAD/NAD-bd"/>
</dbReference>
<dbReference type="CDD" id="cd06189">
    <property type="entry name" value="flavin_oxioreductase"/>
    <property type="match status" value="1"/>
</dbReference>
<feature type="non-terminal residue" evidence="4">
    <location>
        <position position="1"/>
    </location>
</feature>
<dbReference type="Gene3D" id="3.10.20.30">
    <property type="match status" value="1"/>
</dbReference>
<dbReference type="SUPFAM" id="SSF54292">
    <property type="entry name" value="2Fe-2S ferredoxin-like"/>
    <property type="match status" value="1"/>
</dbReference>
<dbReference type="EMBL" id="CACVAY010000046">
    <property type="protein sequence ID" value="CAA6810628.1"/>
    <property type="molecule type" value="Genomic_DNA"/>
</dbReference>
<evidence type="ECO:0000313" key="4">
    <source>
        <dbReference type="EMBL" id="CAA6810628.1"/>
    </source>
</evidence>
<dbReference type="InterPro" id="IPR001709">
    <property type="entry name" value="Flavoprot_Pyr_Nucl_cyt_Rdtase"/>
</dbReference>
<dbReference type="SUPFAM" id="SSF52343">
    <property type="entry name" value="Ferredoxin reductase-like, C-terminal NADP-linked domain"/>
    <property type="match status" value="1"/>
</dbReference>
<dbReference type="PRINTS" id="PR00410">
    <property type="entry name" value="PHEHYDRXLASE"/>
</dbReference>
<dbReference type="InterPro" id="IPR050415">
    <property type="entry name" value="MRET"/>
</dbReference>
<dbReference type="InterPro" id="IPR036010">
    <property type="entry name" value="2Fe-2S_ferredoxin-like_sf"/>
</dbReference>
<dbReference type="Gene3D" id="2.40.30.10">
    <property type="entry name" value="Translation factors"/>
    <property type="match status" value="1"/>
</dbReference>
<dbReference type="Pfam" id="PF00970">
    <property type="entry name" value="FAD_binding_6"/>
    <property type="match status" value="1"/>
</dbReference>
<dbReference type="InterPro" id="IPR017938">
    <property type="entry name" value="Riboflavin_synthase-like_b-brl"/>
</dbReference>
<evidence type="ECO:0000259" key="3">
    <source>
        <dbReference type="PROSITE" id="PS51384"/>
    </source>
</evidence>
<dbReference type="CDD" id="cd00207">
    <property type="entry name" value="fer2"/>
    <property type="match status" value="1"/>
</dbReference>
<feature type="domain" description="FAD-binding FR-type" evidence="3">
    <location>
        <begin position="108"/>
        <end position="208"/>
    </location>
</feature>
<evidence type="ECO:0000259" key="2">
    <source>
        <dbReference type="PROSITE" id="PS51085"/>
    </source>
</evidence>
<protein>
    <submittedName>
        <fullName evidence="4">2-polyprenylphenol hydroxylase and related flavodoxin oxidoreductases / CDP-6-deoxy-delta-3,4-glucoseen reductase-like</fullName>
    </submittedName>
</protein>
<dbReference type="PROSITE" id="PS00197">
    <property type="entry name" value="2FE2S_FER_1"/>
    <property type="match status" value="1"/>
</dbReference>
<dbReference type="GO" id="GO:0016491">
    <property type="term" value="F:oxidoreductase activity"/>
    <property type="evidence" value="ECO:0007669"/>
    <property type="project" value="InterPro"/>
</dbReference>
<sequence>YLLKTGIAMSYTIKIQPSGHSFSVEAEEMILEGALRQGIAFPYGCRSGVCGTCLGNVISGDLHYPDDIPMGMSEHDHEEGRALFCSAIAKSDMVIEMTEIAAAGEIDIKTLPVKVASLHKFAPDVMEVQLKLPVTERLQFLAGQYINILLPDGRKRAFSLANAPYNDEYLELQIRDVPGGKFTDDIFANVKEKDLLRIEGPLGTFFLRDDSGKPKILMGGGTGFAPLKGMIEQLISEGSQDEVYLYWGVRSLVDLYRKDLAEKWAYQYENIHFIPVLSEPQAEDKWQGRVGFVHDAVMADFADLSDYEVYMSGPPIMVNAAVKAFKTIGLKEDSMFSDAFEYADDTLKAIAQA</sequence>
<gene>
    <name evidence="4" type="ORF">HELGO_WM35816</name>
</gene>
<dbReference type="PANTHER" id="PTHR47354">
    <property type="entry name" value="NADH OXIDOREDUCTASE HCR"/>
    <property type="match status" value="1"/>
</dbReference>
<feature type="domain" description="2Fe-2S ferredoxin-type" evidence="2">
    <location>
        <begin position="11"/>
        <end position="101"/>
    </location>
</feature>
<dbReference type="Gene3D" id="3.40.50.80">
    <property type="entry name" value="Nucleotide-binding domain of ferredoxin-NADP reductase (FNR) module"/>
    <property type="match status" value="1"/>
</dbReference>
<dbReference type="SUPFAM" id="SSF63380">
    <property type="entry name" value="Riboflavin synthase domain-like"/>
    <property type="match status" value="1"/>
</dbReference>
<proteinExistence type="predicted"/>
<comment type="cofactor">
    <cofactor evidence="1">
        <name>[2Fe-2S] cluster</name>
        <dbReference type="ChEBI" id="CHEBI:190135"/>
    </cofactor>
</comment>
<reference evidence="4" key="1">
    <citation type="submission" date="2020-01" db="EMBL/GenBank/DDBJ databases">
        <authorList>
            <person name="Meier V. D."/>
            <person name="Meier V D."/>
        </authorList>
    </citation>
    <scope>NUCLEOTIDE SEQUENCE</scope>
    <source>
        <strain evidence="4">HLG_WM_MAG_07</strain>
    </source>
</reference>
<dbReference type="PANTHER" id="PTHR47354:SF5">
    <property type="entry name" value="PROTEIN RFBI"/>
    <property type="match status" value="1"/>
</dbReference>
<dbReference type="PROSITE" id="PS51085">
    <property type="entry name" value="2FE2S_FER_2"/>
    <property type="match status" value="1"/>
</dbReference>
<dbReference type="InterPro" id="IPR006058">
    <property type="entry name" value="2Fe2S_fd_BS"/>
</dbReference>
<dbReference type="Pfam" id="PF00175">
    <property type="entry name" value="NAD_binding_1"/>
    <property type="match status" value="1"/>
</dbReference>
<dbReference type="InterPro" id="IPR008333">
    <property type="entry name" value="Cbr1-like_FAD-bd_dom"/>
</dbReference>
<dbReference type="Pfam" id="PF00111">
    <property type="entry name" value="Fer2"/>
    <property type="match status" value="1"/>
</dbReference>
<dbReference type="GO" id="GO:0051537">
    <property type="term" value="F:2 iron, 2 sulfur cluster binding"/>
    <property type="evidence" value="ECO:0007669"/>
    <property type="project" value="InterPro"/>
</dbReference>
<dbReference type="PROSITE" id="PS51384">
    <property type="entry name" value="FAD_FR"/>
    <property type="match status" value="1"/>
</dbReference>
<dbReference type="InterPro" id="IPR017927">
    <property type="entry name" value="FAD-bd_FR_type"/>
</dbReference>
<dbReference type="InterPro" id="IPR012675">
    <property type="entry name" value="Beta-grasp_dom_sf"/>
</dbReference>
<name>A0A6S6SKC6_9GAMM</name>
<organism evidence="4">
    <name type="scientific">uncultured Thiotrichaceae bacterium</name>
    <dbReference type="NCBI Taxonomy" id="298394"/>
    <lineage>
        <taxon>Bacteria</taxon>
        <taxon>Pseudomonadati</taxon>
        <taxon>Pseudomonadota</taxon>
        <taxon>Gammaproteobacteria</taxon>
        <taxon>Thiotrichales</taxon>
        <taxon>Thiotrichaceae</taxon>
        <taxon>environmental samples</taxon>
    </lineage>
</organism>
<evidence type="ECO:0000256" key="1">
    <source>
        <dbReference type="ARBA" id="ARBA00034078"/>
    </source>
</evidence>